<evidence type="ECO:0000256" key="4">
    <source>
        <dbReference type="ARBA" id="ARBA00023136"/>
    </source>
</evidence>
<organism evidence="7 8">
    <name type="scientific">Cereibacter ovatus</name>
    <dbReference type="NCBI Taxonomy" id="439529"/>
    <lineage>
        <taxon>Bacteria</taxon>
        <taxon>Pseudomonadati</taxon>
        <taxon>Pseudomonadota</taxon>
        <taxon>Alphaproteobacteria</taxon>
        <taxon>Rhodobacterales</taxon>
        <taxon>Paracoccaceae</taxon>
        <taxon>Cereibacter</taxon>
    </lineage>
</organism>
<dbReference type="OrthoDB" id="2004788at2"/>
<proteinExistence type="predicted"/>
<dbReference type="InterPro" id="IPR050932">
    <property type="entry name" value="TM2D1-3-like"/>
</dbReference>
<keyword evidence="8" id="KW-1185">Reference proteome</keyword>
<comment type="subcellular location">
    <subcellularLocation>
        <location evidence="1">Membrane</location>
        <topology evidence="1">Multi-pass membrane protein</topology>
    </subcellularLocation>
</comment>
<evidence type="ECO:0000256" key="5">
    <source>
        <dbReference type="SAM" id="Phobius"/>
    </source>
</evidence>
<protein>
    <submittedName>
        <fullName evidence="7">TM2 domain-containing protein</fullName>
    </submittedName>
</protein>
<feature type="domain" description="TM2" evidence="6">
    <location>
        <begin position="28"/>
        <end position="76"/>
    </location>
</feature>
<keyword evidence="2 5" id="KW-0812">Transmembrane</keyword>
<reference evidence="8" key="1">
    <citation type="submission" date="2017-08" db="EMBL/GenBank/DDBJ databases">
        <authorList>
            <person name="Varghese N."/>
            <person name="Submissions S."/>
        </authorList>
    </citation>
    <scope>NUCLEOTIDE SEQUENCE [LARGE SCALE GENOMIC DNA]</scope>
    <source>
        <strain evidence="8">JA234</strain>
    </source>
</reference>
<accession>A0A285D4X5</accession>
<evidence type="ECO:0000313" key="8">
    <source>
        <dbReference type="Proteomes" id="UP000219467"/>
    </source>
</evidence>
<name>A0A285D4X5_9RHOB</name>
<keyword evidence="4 5" id="KW-0472">Membrane</keyword>
<dbReference type="GO" id="GO:0016020">
    <property type="term" value="C:membrane"/>
    <property type="evidence" value="ECO:0007669"/>
    <property type="project" value="UniProtKB-SubCell"/>
</dbReference>
<dbReference type="Proteomes" id="UP000219467">
    <property type="component" value="Unassembled WGS sequence"/>
</dbReference>
<dbReference type="PANTHER" id="PTHR21016:SF25">
    <property type="entry name" value="TM2 DOMAIN-CONTAINING PROTEIN DDB_G0277895-RELATED"/>
    <property type="match status" value="1"/>
</dbReference>
<dbReference type="InterPro" id="IPR007829">
    <property type="entry name" value="TM2"/>
</dbReference>
<gene>
    <name evidence="7" type="ORF">SAMN05878503_12211</name>
</gene>
<dbReference type="PANTHER" id="PTHR21016">
    <property type="entry name" value="BETA-AMYLOID BINDING PROTEIN-RELATED"/>
    <property type="match status" value="1"/>
</dbReference>
<sequence>MKYCIGCGKELHESAKSCPACGAVDKSKHDKIVMALVCFFLGFIGVHRFIVGKPGTAILMILTFGGLGLWVLIDFILILTGNFRDGDGNRID</sequence>
<dbReference type="Pfam" id="PF05154">
    <property type="entry name" value="TM2"/>
    <property type="match status" value="1"/>
</dbReference>
<evidence type="ECO:0000313" key="7">
    <source>
        <dbReference type="EMBL" id="SNX74376.1"/>
    </source>
</evidence>
<dbReference type="EMBL" id="OAOQ01000022">
    <property type="protein sequence ID" value="SNX74376.1"/>
    <property type="molecule type" value="Genomic_DNA"/>
</dbReference>
<evidence type="ECO:0000259" key="6">
    <source>
        <dbReference type="Pfam" id="PF05154"/>
    </source>
</evidence>
<feature type="transmembrane region" description="Helical" evidence="5">
    <location>
        <begin position="32"/>
        <end position="51"/>
    </location>
</feature>
<evidence type="ECO:0000256" key="3">
    <source>
        <dbReference type="ARBA" id="ARBA00022989"/>
    </source>
</evidence>
<dbReference type="RefSeq" id="WP_097031663.1">
    <property type="nucleotide sequence ID" value="NZ_OAOQ01000022.1"/>
</dbReference>
<evidence type="ECO:0000256" key="2">
    <source>
        <dbReference type="ARBA" id="ARBA00022692"/>
    </source>
</evidence>
<feature type="transmembrane region" description="Helical" evidence="5">
    <location>
        <begin position="57"/>
        <end position="80"/>
    </location>
</feature>
<dbReference type="AlphaFoldDB" id="A0A285D4X5"/>
<evidence type="ECO:0000256" key="1">
    <source>
        <dbReference type="ARBA" id="ARBA00004141"/>
    </source>
</evidence>
<keyword evidence="3 5" id="KW-1133">Transmembrane helix</keyword>